<evidence type="ECO:0000256" key="2">
    <source>
        <dbReference type="SAM" id="SignalP"/>
    </source>
</evidence>
<evidence type="ECO:0000259" key="3">
    <source>
        <dbReference type="Pfam" id="PF09992"/>
    </source>
</evidence>
<feature type="signal peptide" evidence="2">
    <location>
        <begin position="1"/>
        <end position="20"/>
    </location>
</feature>
<sequence length="314" mass="32697">MILAKVFAAIIILLSGLFTAAKSATQISKLSQVSPSPAPTIVLSPTPTTTPTPIPTSVPTPKPIVTPKPTAIPVPALIGPPGTGLSTVTVSTSIGSFKATVLSIDMTTSKMITDIANDDNCPTNCAVLSLVNFVSRNSGYAGVNGTYFCPATYPECASKSNSFDFPVFNSRLHKWINGGNLGWGGRALIFADGSGIQYRQNSTQYPGSPDSAIINYPGLVDGGNVQIDDNQSGLSDKQKTVNTKVGIGTRNPNNIMVVVAYGVNMQQFAHVFKSLGATGALNLDTGGSAALYNSGRYVVGPGRDLPNAIIFAKK</sequence>
<feature type="compositionally biased region" description="Pro residues" evidence="1">
    <location>
        <begin position="48"/>
        <end position="62"/>
    </location>
</feature>
<protein>
    <recommendedName>
        <fullName evidence="3">Phosphodiester glycosidase domain-containing protein</fullName>
    </recommendedName>
</protein>
<keyword evidence="2" id="KW-0732">Signal</keyword>
<evidence type="ECO:0000256" key="1">
    <source>
        <dbReference type="SAM" id="MobiDB-lite"/>
    </source>
</evidence>
<dbReference type="EMBL" id="MEXN01000003">
    <property type="protein sequence ID" value="OGD04108.1"/>
    <property type="molecule type" value="Genomic_DNA"/>
</dbReference>
<accession>A0A1F4ZD49</accession>
<name>A0A1F4ZD49_9BACT</name>
<reference evidence="4 5" key="1">
    <citation type="journal article" date="2016" name="Nat. Commun.">
        <title>Thousands of microbial genomes shed light on interconnected biogeochemical processes in an aquifer system.</title>
        <authorList>
            <person name="Anantharaman K."/>
            <person name="Brown C.T."/>
            <person name="Hug L.A."/>
            <person name="Sharon I."/>
            <person name="Castelle C.J."/>
            <person name="Probst A.J."/>
            <person name="Thomas B.C."/>
            <person name="Singh A."/>
            <person name="Wilkins M.J."/>
            <person name="Karaoz U."/>
            <person name="Brodie E.L."/>
            <person name="Williams K.H."/>
            <person name="Hubbard S.S."/>
            <person name="Banfield J.F."/>
        </authorList>
    </citation>
    <scope>NUCLEOTIDE SEQUENCE [LARGE SCALE GENOMIC DNA]</scope>
</reference>
<dbReference type="Pfam" id="PF09992">
    <property type="entry name" value="NAGPA"/>
    <property type="match status" value="1"/>
</dbReference>
<dbReference type="STRING" id="1797259.A2989_01780"/>
<dbReference type="Proteomes" id="UP000177080">
    <property type="component" value="Unassembled WGS sequence"/>
</dbReference>
<evidence type="ECO:0000313" key="5">
    <source>
        <dbReference type="Proteomes" id="UP000177080"/>
    </source>
</evidence>
<gene>
    <name evidence="4" type="ORF">A2989_01780</name>
</gene>
<feature type="domain" description="Phosphodiester glycosidase" evidence="3">
    <location>
        <begin position="199"/>
        <end position="311"/>
    </location>
</feature>
<proteinExistence type="predicted"/>
<feature type="chain" id="PRO_5009515993" description="Phosphodiester glycosidase domain-containing protein" evidence="2">
    <location>
        <begin position="21"/>
        <end position="314"/>
    </location>
</feature>
<organism evidence="4 5">
    <name type="scientific">Candidatus Amesbacteria bacterium RIFCSPLOWO2_01_FULL_48_25</name>
    <dbReference type="NCBI Taxonomy" id="1797259"/>
    <lineage>
        <taxon>Bacteria</taxon>
        <taxon>Candidatus Amesiibacteriota</taxon>
    </lineage>
</organism>
<feature type="region of interest" description="Disordered" evidence="1">
    <location>
        <begin position="42"/>
        <end position="62"/>
    </location>
</feature>
<comment type="caution">
    <text evidence="4">The sequence shown here is derived from an EMBL/GenBank/DDBJ whole genome shotgun (WGS) entry which is preliminary data.</text>
</comment>
<dbReference type="InterPro" id="IPR018711">
    <property type="entry name" value="NAGPA"/>
</dbReference>
<evidence type="ECO:0000313" key="4">
    <source>
        <dbReference type="EMBL" id="OGD04108.1"/>
    </source>
</evidence>
<dbReference type="AlphaFoldDB" id="A0A1F4ZD49"/>